<accession>A0A087E5Q9</accession>
<evidence type="ECO:0000256" key="3">
    <source>
        <dbReference type="ARBA" id="ARBA00019010"/>
    </source>
</evidence>
<comment type="subcellular location">
    <subcellularLocation>
        <location evidence="1">Cytoplasm</location>
    </subcellularLocation>
</comment>
<comment type="caution">
    <text evidence="13">The sequence shown here is derived from an EMBL/GenBank/DDBJ whole genome shotgun (WGS) entry which is preliminary data.</text>
</comment>
<dbReference type="STRING" id="77635.BISU_1042"/>
<comment type="function">
    <text evidence="10">Required for the formation of a threonylcarbamoyl group on adenosine at position 37 (t(6)A37) in tRNAs that read codons beginning with adenine. Is involved in the transfer of the threonylcarbamoyl moiety of threonylcarbamoyl-AMP (TC-AMP) to the N6 group of A37, together with TsaD and TsaB. TsaE seems to play an indirect role in the t(6)A biosynthesis pathway, possibly in regulating the core enzymatic function of TsaD.</text>
</comment>
<evidence type="ECO:0000256" key="7">
    <source>
        <dbReference type="ARBA" id="ARBA00022741"/>
    </source>
</evidence>
<dbReference type="SUPFAM" id="SSF52540">
    <property type="entry name" value="P-loop containing nucleoside triphosphate hydrolases"/>
    <property type="match status" value="1"/>
</dbReference>
<organism evidence="13 14">
    <name type="scientific">Bifidobacterium subtile</name>
    <dbReference type="NCBI Taxonomy" id="77635"/>
    <lineage>
        <taxon>Bacteria</taxon>
        <taxon>Bacillati</taxon>
        <taxon>Actinomycetota</taxon>
        <taxon>Actinomycetes</taxon>
        <taxon>Bifidobacteriales</taxon>
        <taxon>Bifidobacteriaceae</taxon>
        <taxon>Bifidobacterium</taxon>
    </lineage>
</organism>
<evidence type="ECO:0000256" key="4">
    <source>
        <dbReference type="ARBA" id="ARBA00022490"/>
    </source>
</evidence>
<dbReference type="PANTHER" id="PTHR33540:SF2">
    <property type="entry name" value="TRNA THREONYLCARBAMOYLADENOSINE BIOSYNTHESIS PROTEIN TSAE"/>
    <property type="match status" value="1"/>
</dbReference>
<proteinExistence type="inferred from homology"/>
<keyword evidence="6" id="KW-0479">Metal-binding</keyword>
<evidence type="ECO:0000256" key="10">
    <source>
        <dbReference type="ARBA" id="ARBA00024908"/>
    </source>
</evidence>
<gene>
    <name evidence="13" type="ORF">BISU_1042</name>
</gene>
<dbReference type="GO" id="GO:0002949">
    <property type="term" value="P:tRNA threonylcarbamoyladenosine modification"/>
    <property type="evidence" value="ECO:0007669"/>
    <property type="project" value="InterPro"/>
</dbReference>
<dbReference type="Proteomes" id="UP000029055">
    <property type="component" value="Unassembled WGS sequence"/>
</dbReference>
<evidence type="ECO:0000256" key="11">
    <source>
        <dbReference type="ARBA" id="ARBA00032441"/>
    </source>
</evidence>
<dbReference type="AlphaFoldDB" id="A0A087E5Q9"/>
<feature type="region of interest" description="Disordered" evidence="12">
    <location>
        <begin position="1"/>
        <end position="24"/>
    </location>
</feature>
<dbReference type="GO" id="GO:0005737">
    <property type="term" value="C:cytoplasm"/>
    <property type="evidence" value="ECO:0007669"/>
    <property type="project" value="UniProtKB-SubCell"/>
</dbReference>
<keyword evidence="8" id="KW-0067">ATP-binding</keyword>
<evidence type="ECO:0000256" key="1">
    <source>
        <dbReference type="ARBA" id="ARBA00004496"/>
    </source>
</evidence>
<comment type="similarity">
    <text evidence="2">Belongs to the TsaE family.</text>
</comment>
<evidence type="ECO:0000256" key="6">
    <source>
        <dbReference type="ARBA" id="ARBA00022723"/>
    </source>
</evidence>
<dbReference type="Pfam" id="PF02367">
    <property type="entry name" value="TsaE"/>
    <property type="match status" value="1"/>
</dbReference>
<dbReference type="NCBIfam" id="TIGR00150">
    <property type="entry name" value="T6A_YjeE"/>
    <property type="match status" value="1"/>
</dbReference>
<evidence type="ECO:0000313" key="14">
    <source>
        <dbReference type="Proteomes" id="UP000029055"/>
    </source>
</evidence>
<dbReference type="InterPro" id="IPR027417">
    <property type="entry name" value="P-loop_NTPase"/>
</dbReference>
<dbReference type="PANTHER" id="PTHR33540">
    <property type="entry name" value="TRNA THREONYLCARBAMOYLADENOSINE BIOSYNTHESIS PROTEIN TSAE"/>
    <property type="match status" value="1"/>
</dbReference>
<evidence type="ECO:0000256" key="9">
    <source>
        <dbReference type="ARBA" id="ARBA00022842"/>
    </source>
</evidence>
<evidence type="ECO:0000256" key="5">
    <source>
        <dbReference type="ARBA" id="ARBA00022694"/>
    </source>
</evidence>
<feature type="region of interest" description="Disordered" evidence="12">
    <location>
        <begin position="167"/>
        <end position="200"/>
    </location>
</feature>
<keyword evidence="9" id="KW-0460">Magnesium</keyword>
<dbReference type="EMBL" id="JGZR01000007">
    <property type="protein sequence ID" value="KFJ03110.1"/>
    <property type="molecule type" value="Genomic_DNA"/>
</dbReference>
<dbReference type="GO" id="GO:0046872">
    <property type="term" value="F:metal ion binding"/>
    <property type="evidence" value="ECO:0007669"/>
    <property type="project" value="UniProtKB-KW"/>
</dbReference>
<name>A0A087E5Q9_9BIFI</name>
<dbReference type="GO" id="GO:0005524">
    <property type="term" value="F:ATP binding"/>
    <property type="evidence" value="ECO:0007669"/>
    <property type="project" value="UniProtKB-KW"/>
</dbReference>
<keyword evidence="5" id="KW-0819">tRNA processing</keyword>
<protein>
    <recommendedName>
        <fullName evidence="3">tRNA threonylcarbamoyladenosine biosynthesis protein TsaE</fullName>
    </recommendedName>
    <alternativeName>
        <fullName evidence="11">t(6)A37 threonylcarbamoyladenosine biosynthesis protein TsaE</fullName>
    </alternativeName>
</protein>
<feature type="compositionally biased region" description="Basic and acidic residues" evidence="12">
    <location>
        <begin position="1"/>
        <end position="12"/>
    </location>
</feature>
<keyword evidence="4" id="KW-0963">Cytoplasm</keyword>
<evidence type="ECO:0000256" key="12">
    <source>
        <dbReference type="SAM" id="MobiDB-lite"/>
    </source>
</evidence>
<dbReference type="InterPro" id="IPR003442">
    <property type="entry name" value="T6A_TsaE"/>
</dbReference>
<evidence type="ECO:0000256" key="8">
    <source>
        <dbReference type="ARBA" id="ARBA00022840"/>
    </source>
</evidence>
<evidence type="ECO:0000313" key="13">
    <source>
        <dbReference type="EMBL" id="KFJ03110.1"/>
    </source>
</evidence>
<keyword evidence="7" id="KW-0547">Nucleotide-binding</keyword>
<keyword evidence="14" id="KW-1185">Reference proteome</keyword>
<dbReference type="Gene3D" id="3.40.50.300">
    <property type="entry name" value="P-loop containing nucleotide triphosphate hydrolases"/>
    <property type="match status" value="1"/>
</dbReference>
<sequence>MSAVEANDKDAMDMDGGESQPITLRVPTPESMRALGQYVAGMTHGGDVILLSGPLGAGKTTFAQGFGAGLGVTGPVVSPTFTIAREMEGHFADGSAAHCVHVDAYRLGGASFAPGQNSVDALLDELESLGLDEELEDPGERTVVLMEWGEQMVAALAPERLEIHIERGNGAESSADSYPADAAERRNPADSQELSENGERAVTLTPVGERWNAEGIGVAIDGFTRSSAGCTLVGGNATGAMKERL</sequence>
<dbReference type="eggNOG" id="COG0802">
    <property type="taxonomic scope" value="Bacteria"/>
</dbReference>
<reference evidence="13 14" key="1">
    <citation type="submission" date="2014-03" db="EMBL/GenBank/DDBJ databases">
        <title>Genomics of Bifidobacteria.</title>
        <authorList>
            <person name="Ventura M."/>
            <person name="Milani C."/>
            <person name="Lugli G.A."/>
        </authorList>
    </citation>
    <scope>NUCLEOTIDE SEQUENCE [LARGE SCALE GENOMIC DNA]</scope>
    <source>
        <strain evidence="13 14">LMG 11597</strain>
    </source>
</reference>
<evidence type="ECO:0000256" key="2">
    <source>
        <dbReference type="ARBA" id="ARBA00007599"/>
    </source>
</evidence>